<dbReference type="Proteomes" id="UP000662637">
    <property type="component" value="Unassembled WGS sequence"/>
</dbReference>
<name>A0A5E4A2A8_MARMO</name>
<reference evidence="2 3" key="1">
    <citation type="submission" date="2019-04" db="EMBL/GenBank/DDBJ databases">
        <authorList>
            <person name="Alioto T."/>
            <person name="Alioto T."/>
        </authorList>
    </citation>
    <scope>NUCLEOTIDE SEQUENCE [LARGE SCALE GENOMIC DNA]</scope>
</reference>
<reference evidence="1" key="2">
    <citation type="submission" date="2020-08" db="EMBL/GenBank/DDBJ databases">
        <authorList>
            <person name="Shumante A."/>
            <person name="Zimin A.V."/>
            <person name="Puiu D."/>
            <person name="Salzberg S.L."/>
        </authorList>
    </citation>
    <scope>NUCLEOTIDE SEQUENCE</scope>
    <source>
        <strain evidence="1">WC2-LM</strain>
        <tissue evidence="1">Liver</tissue>
    </source>
</reference>
<dbReference type="AlphaFoldDB" id="A0A5E4A2A8"/>
<dbReference type="EMBL" id="CABDUW010000003">
    <property type="protein sequence ID" value="VTJ51245.1"/>
    <property type="molecule type" value="Genomic_DNA"/>
</dbReference>
<dbReference type="Proteomes" id="UP000335636">
    <property type="component" value="Unassembled WGS sequence"/>
</dbReference>
<accession>A0A5E4A2A8</accession>
<keyword evidence="3" id="KW-1185">Reference proteome</keyword>
<dbReference type="EMBL" id="WJEC01000026">
    <property type="protein sequence ID" value="KAF7486779.1"/>
    <property type="molecule type" value="Genomic_DNA"/>
</dbReference>
<sequence>MTRLQGSQQLYLDHHTEDPASATGSGVGFVFGFKEAGVNIKAGEEACASLRGPGGGTCFSPVPVSSPVAGLLSAFPKPWTDLVPVCCGRESHRGCILCRKGLALFSFW</sequence>
<evidence type="ECO:0000313" key="2">
    <source>
        <dbReference type="EMBL" id="VTJ51245.1"/>
    </source>
</evidence>
<evidence type="ECO:0000313" key="3">
    <source>
        <dbReference type="Proteomes" id="UP000335636"/>
    </source>
</evidence>
<evidence type="ECO:0000313" key="1">
    <source>
        <dbReference type="EMBL" id="KAF7486779.1"/>
    </source>
</evidence>
<organism evidence="2 3">
    <name type="scientific">Marmota monax</name>
    <name type="common">Woodchuck</name>
    <dbReference type="NCBI Taxonomy" id="9995"/>
    <lineage>
        <taxon>Eukaryota</taxon>
        <taxon>Metazoa</taxon>
        <taxon>Chordata</taxon>
        <taxon>Craniata</taxon>
        <taxon>Vertebrata</taxon>
        <taxon>Euteleostomi</taxon>
        <taxon>Mammalia</taxon>
        <taxon>Eutheria</taxon>
        <taxon>Euarchontoglires</taxon>
        <taxon>Glires</taxon>
        <taxon>Rodentia</taxon>
        <taxon>Sciuromorpha</taxon>
        <taxon>Sciuridae</taxon>
        <taxon>Xerinae</taxon>
        <taxon>Marmotini</taxon>
        <taxon>Marmota</taxon>
    </lineage>
</organism>
<proteinExistence type="predicted"/>
<gene>
    <name evidence="1" type="ORF">GHT09_000739</name>
    <name evidence="2" type="ORF">MONAX_5E027444</name>
</gene>
<protein>
    <submittedName>
        <fullName evidence="2">Uncharacterized protein</fullName>
    </submittedName>
</protein>